<sequence>MVTWEKKEKSNRPVHEPGLAVTSFVPFYK</sequence>
<organism evidence="1">
    <name type="scientific">Anguilla anguilla</name>
    <name type="common">European freshwater eel</name>
    <name type="synonym">Muraena anguilla</name>
    <dbReference type="NCBI Taxonomy" id="7936"/>
    <lineage>
        <taxon>Eukaryota</taxon>
        <taxon>Metazoa</taxon>
        <taxon>Chordata</taxon>
        <taxon>Craniata</taxon>
        <taxon>Vertebrata</taxon>
        <taxon>Euteleostomi</taxon>
        <taxon>Actinopterygii</taxon>
        <taxon>Neopterygii</taxon>
        <taxon>Teleostei</taxon>
        <taxon>Anguilliformes</taxon>
        <taxon>Anguillidae</taxon>
        <taxon>Anguilla</taxon>
    </lineage>
</organism>
<name>A0A0E9TQ62_ANGAN</name>
<dbReference type="EMBL" id="GBXM01053724">
    <property type="protein sequence ID" value="JAH54853.1"/>
    <property type="molecule type" value="Transcribed_RNA"/>
</dbReference>
<reference evidence="1" key="2">
    <citation type="journal article" date="2015" name="Fish Shellfish Immunol.">
        <title>Early steps in the European eel (Anguilla anguilla)-Vibrio vulnificus interaction in the gills: Role of the RtxA13 toxin.</title>
        <authorList>
            <person name="Callol A."/>
            <person name="Pajuelo D."/>
            <person name="Ebbesson L."/>
            <person name="Teles M."/>
            <person name="MacKenzie S."/>
            <person name="Amaro C."/>
        </authorList>
    </citation>
    <scope>NUCLEOTIDE SEQUENCE</scope>
</reference>
<proteinExistence type="predicted"/>
<accession>A0A0E9TQ62</accession>
<reference evidence="1" key="1">
    <citation type="submission" date="2014-11" db="EMBL/GenBank/DDBJ databases">
        <authorList>
            <person name="Amaro Gonzalez C."/>
        </authorList>
    </citation>
    <scope>NUCLEOTIDE SEQUENCE</scope>
</reference>
<dbReference type="AlphaFoldDB" id="A0A0E9TQ62"/>
<evidence type="ECO:0000313" key="1">
    <source>
        <dbReference type="EMBL" id="JAH54853.1"/>
    </source>
</evidence>
<protein>
    <submittedName>
        <fullName evidence="1">Uncharacterized protein</fullName>
    </submittedName>
</protein>